<dbReference type="PANTHER" id="PTHR33321">
    <property type="match status" value="1"/>
</dbReference>
<dbReference type="InterPro" id="IPR007541">
    <property type="entry name" value="Uncharacterised_BSP"/>
</dbReference>
<dbReference type="Proteomes" id="UP000320042">
    <property type="component" value="Unassembled WGS sequence"/>
</dbReference>
<protein>
    <submittedName>
        <fullName evidence="2">Secretory protein</fullName>
    </submittedName>
</protein>
<proteinExistence type="predicted"/>
<dbReference type="EMBL" id="VOEJ01000013">
    <property type="protein sequence ID" value="TWR23869.1"/>
    <property type="molecule type" value="Genomic_DNA"/>
</dbReference>
<organism evidence="2 3">
    <name type="scientific">Mucilaginibacter pallidiroseus</name>
    <dbReference type="NCBI Taxonomy" id="2599295"/>
    <lineage>
        <taxon>Bacteria</taxon>
        <taxon>Pseudomonadati</taxon>
        <taxon>Bacteroidota</taxon>
        <taxon>Sphingobacteriia</taxon>
        <taxon>Sphingobacteriales</taxon>
        <taxon>Sphingobacteriaceae</taxon>
        <taxon>Mucilaginibacter</taxon>
    </lineage>
</organism>
<dbReference type="OrthoDB" id="211588at2"/>
<accession>A0A563U085</accession>
<keyword evidence="1" id="KW-0732">Signal</keyword>
<name>A0A563U085_9SPHI</name>
<dbReference type="AlphaFoldDB" id="A0A563U085"/>
<dbReference type="RefSeq" id="WP_146383539.1">
    <property type="nucleotide sequence ID" value="NZ_VOEJ01000013.1"/>
</dbReference>
<evidence type="ECO:0000256" key="1">
    <source>
        <dbReference type="SAM" id="SignalP"/>
    </source>
</evidence>
<evidence type="ECO:0000313" key="3">
    <source>
        <dbReference type="Proteomes" id="UP000320042"/>
    </source>
</evidence>
<keyword evidence="3" id="KW-1185">Reference proteome</keyword>
<comment type="caution">
    <text evidence="2">The sequence shown here is derived from an EMBL/GenBank/DDBJ whole genome shotgun (WGS) entry which is preliminary data.</text>
</comment>
<gene>
    <name evidence="2" type="ORF">FPZ43_19105</name>
</gene>
<feature type="signal peptide" evidence="1">
    <location>
        <begin position="1"/>
        <end position="23"/>
    </location>
</feature>
<dbReference type="Pfam" id="PF04450">
    <property type="entry name" value="BSP"/>
    <property type="match status" value="1"/>
</dbReference>
<dbReference type="PANTHER" id="PTHR33321:SF12">
    <property type="entry name" value="PLANT BASIC SECRETORY PROTEIN (BSP) FAMILY PROTEIN"/>
    <property type="match status" value="1"/>
</dbReference>
<sequence length="223" mass="25324">MKTPAFILTLLFAIAAMCSYAQKIDTIKKDGYTLTVSGNDASFDNGLRQKLINTFFAVYPKIAKEYNKNTSRNVSFFIDTAYKGVAATSDDRVLFSAAYMTKHPGDIDVVTHEVMHIAQAYGQTNGPWWITEGIADYVRNQFGVANPAANWKLPDYSAKQNYDNSYRVTARFFTWIEKKVKKGFVKKMDSLMRDHKYTDNAWKDITGKTVTELWAEYSANPVI</sequence>
<reference evidence="2 3" key="1">
    <citation type="submission" date="2019-07" db="EMBL/GenBank/DDBJ databases">
        <authorList>
            <person name="Kim J."/>
        </authorList>
    </citation>
    <scope>NUCLEOTIDE SEQUENCE [LARGE SCALE GENOMIC DNA]</scope>
    <source>
        <strain evidence="3">dk17</strain>
    </source>
</reference>
<feature type="chain" id="PRO_5022213101" evidence="1">
    <location>
        <begin position="24"/>
        <end position="223"/>
    </location>
</feature>
<evidence type="ECO:0000313" key="2">
    <source>
        <dbReference type="EMBL" id="TWR23869.1"/>
    </source>
</evidence>